<dbReference type="GO" id="GO:0004553">
    <property type="term" value="F:hydrolase activity, hydrolyzing O-glycosyl compounds"/>
    <property type="evidence" value="ECO:0007669"/>
    <property type="project" value="InterPro"/>
</dbReference>
<dbReference type="Pfam" id="PF00150">
    <property type="entry name" value="Cellulase"/>
    <property type="match status" value="1"/>
</dbReference>
<evidence type="ECO:0000259" key="4">
    <source>
        <dbReference type="Pfam" id="PF00150"/>
    </source>
</evidence>
<evidence type="ECO:0000256" key="3">
    <source>
        <dbReference type="RuleBase" id="RU361153"/>
    </source>
</evidence>
<gene>
    <name evidence="5" type="ORF">HQ394_07335</name>
</gene>
<dbReference type="EMBL" id="CP053923">
    <property type="protein sequence ID" value="QNT69177.1"/>
    <property type="molecule type" value="Genomic_DNA"/>
</dbReference>
<sequence length="373" mass="41031">MTMILKGFRDFLAYKLARCLAKRSSGEAKRGNGAGHTGAYLLAALCVYLAANFQAVAAAQGFAKEDLPFLHGVNLASGSFGARRVPRRYGYDYIYAGPASVDYYQSKGFNLFRVAFLWESIQPVLNGPLSESELKQLDNLVNYATGNGLFIALDVHNYAKYAGGKLGTEVPIEALGDLWGRLAEHYNSNPRVLFDIMNEPNNMPTQIVKEMTQGAVNAIRAAGAQNVIVVEGNQWSGAWHWLSSGSDILVELQDPENNIVFSPHQYLDKDGSGVQPYCASDNIGLERIQSVTQWARASRVRLLLGEFGAGANSPCSEAVTSMLDFMHKNADVWAGWAWWAGGPWWGSYFSSIEPQGGADRPQLQWLTPFLFTR</sequence>
<dbReference type="Proteomes" id="UP000516369">
    <property type="component" value="Chromosome"/>
</dbReference>
<keyword evidence="2 3" id="KW-0326">Glycosidase</keyword>
<dbReference type="InterPro" id="IPR001547">
    <property type="entry name" value="Glyco_hydro_5"/>
</dbReference>
<proteinExistence type="inferred from homology"/>
<feature type="domain" description="Glycoside hydrolase family 5" evidence="4">
    <location>
        <begin position="96"/>
        <end position="341"/>
    </location>
</feature>
<dbReference type="GO" id="GO:0009251">
    <property type="term" value="P:glucan catabolic process"/>
    <property type="evidence" value="ECO:0007669"/>
    <property type="project" value="TreeGrafter"/>
</dbReference>
<dbReference type="InterPro" id="IPR017853">
    <property type="entry name" value="GH"/>
</dbReference>
<organism evidence="5 6">
    <name type="scientific">Defluviicoccus vanus</name>
    <dbReference type="NCBI Taxonomy" id="111831"/>
    <lineage>
        <taxon>Bacteria</taxon>
        <taxon>Pseudomonadati</taxon>
        <taxon>Pseudomonadota</taxon>
        <taxon>Alphaproteobacteria</taxon>
        <taxon>Rhodospirillales</taxon>
        <taxon>Rhodospirillaceae</taxon>
        <taxon>Defluviicoccus</taxon>
    </lineage>
</organism>
<accession>A0A7H1N0E1</accession>
<reference evidence="5 6" key="1">
    <citation type="submission" date="2020-05" db="EMBL/GenBank/DDBJ databases">
        <title>Complete closed genome sequence of Defluviicoccus vanus.</title>
        <authorList>
            <person name="Bessarab I."/>
            <person name="Arumugam K."/>
            <person name="Maszenan A.M."/>
            <person name="Seviour R.J."/>
            <person name="Williams R.B."/>
        </authorList>
    </citation>
    <scope>NUCLEOTIDE SEQUENCE [LARGE SCALE GENOMIC DNA]</scope>
    <source>
        <strain evidence="5 6">Ben 114</strain>
    </source>
</reference>
<dbReference type="PROSITE" id="PS00659">
    <property type="entry name" value="GLYCOSYL_HYDROL_F5"/>
    <property type="match status" value="1"/>
</dbReference>
<evidence type="ECO:0000256" key="2">
    <source>
        <dbReference type="ARBA" id="ARBA00023295"/>
    </source>
</evidence>
<dbReference type="Gene3D" id="3.20.20.80">
    <property type="entry name" value="Glycosidases"/>
    <property type="match status" value="1"/>
</dbReference>
<keyword evidence="1 3" id="KW-0378">Hydrolase</keyword>
<name>A0A7H1N0E1_9PROT</name>
<dbReference type="AlphaFoldDB" id="A0A7H1N0E1"/>
<evidence type="ECO:0000256" key="1">
    <source>
        <dbReference type="ARBA" id="ARBA00022801"/>
    </source>
</evidence>
<evidence type="ECO:0000313" key="5">
    <source>
        <dbReference type="EMBL" id="QNT69177.1"/>
    </source>
</evidence>
<dbReference type="SUPFAM" id="SSF51445">
    <property type="entry name" value="(Trans)glycosidases"/>
    <property type="match status" value="1"/>
</dbReference>
<dbReference type="PANTHER" id="PTHR34142:SF1">
    <property type="entry name" value="GLYCOSIDE HYDROLASE FAMILY 5 DOMAIN-CONTAINING PROTEIN"/>
    <property type="match status" value="1"/>
</dbReference>
<dbReference type="InterPro" id="IPR018087">
    <property type="entry name" value="Glyco_hydro_5_CS"/>
</dbReference>
<dbReference type="KEGG" id="dvn:HQ394_07335"/>
<comment type="similarity">
    <text evidence="3">Belongs to the glycosyl hydrolase 5 (cellulase A) family.</text>
</comment>
<protein>
    <submittedName>
        <fullName evidence="5">Glycoside hydrolase family 5 protein</fullName>
    </submittedName>
</protein>
<evidence type="ECO:0000313" key="6">
    <source>
        <dbReference type="Proteomes" id="UP000516369"/>
    </source>
</evidence>
<keyword evidence="6" id="KW-1185">Reference proteome</keyword>
<dbReference type="PANTHER" id="PTHR34142">
    <property type="entry name" value="ENDO-BETA-1,4-GLUCANASE A"/>
    <property type="match status" value="1"/>
</dbReference>